<reference evidence="2 3" key="1">
    <citation type="submission" date="2016-11" db="EMBL/GenBank/DDBJ databases">
        <authorList>
            <person name="Jaros S."/>
            <person name="Januszkiewicz K."/>
            <person name="Wedrychowicz H."/>
        </authorList>
    </citation>
    <scope>NUCLEOTIDE SEQUENCE [LARGE SCALE GENOMIC DNA]</scope>
</reference>
<proteinExistence type="predicted"/>
<evidence type="ECO:0000313" key="3">
    <source>
        <dbReference type="Proteomes" id="UP000249464"/>
    </source>
</evidence>
<dbReference type="AlphaFoldDB" id="A0A2X0M7E6"/>
<organism evidence="2 3">
    <name type="scientific">Microbotryum silenes-dioicae</name>
    <dbReference type="NCBI Taxonomy" id="796604"/>
    <lineage>
        <taxon>Eukaryota</taxon>
        <taxon>Fungi</taxon>
        <taxon>Dikarya</taxon>
        <taxon>Basidiomycota</taxon>
        <taxon>Pucciniomycotina</taxon>
        <taxon>Microbotryomycetes</taxon>
        <taxon>Microbotryales</taxon>
        <taxon>Microbotryaceae</taxon>
        <taxon>Microbotryum</taxon>
    </lineage>
</organism>
<evidence type="ECO:0000313" key="2">
    <source>
        <dbReference type="EMBL" id="SGY61828.1"/>
    </source>
</evidence>
<sequence length="327" mass="35786">MPRRLDYVYGDKPELSSPTTARAVENVSTFSSVPSSISTAAAQLPEIDGLSRTIASGSTSSGVRPTAPYRAQLPQRDYDDYTPSISPANVSLLHERNELKLEGPLFLGVLYRFPSTDYAFFRIPLPSILHSLVLTQLQILTASQRLAITFRPPRGSSARDDPGDSPSITPRPSASPPATTSQAASLRLQELARSLQVQAATERERVAEQLRTSTATSVGWVGTTSFSTGPPGSPLVVRQRYSRGRNNDSTVDYAPEEDESGSSQDEDDDEEDHGLDGDVITFADGNVPSEEVLRMWYHTRRLVMGHVDADGVKQTKRTWHRGTLEGR</sequence>
<feature type="compositionally biased region" description="Low complexity" evidence="1">
    <location>
        <begin position="165"/>
        <end position="184"/>
    </location>
</feature>
<accession>A0A2X0M7E6</accession>
<keyword evidence="3" id="KW-1185">Reference proteome</keyword>
<gene>
    <name evidence="2" type="primary">BQ5605_C007g04607</name>
    <name evidence="2" type="ORF">BQ5605_C007G04607</name>
</gene>
<feature type="compositionally biased region" description="Polar residues" evidence="1">
    <location>
        <begin position="220"/>
        <end position="230"/>
    </location>
</feature>
<evidence type="ECO:0000256" key="1">
    <source>
        <dbReference type="SAM" id="MobiDB-lite"/>
    </source>
</evidence>
<feature type="region of interest" description="Disordered" evidence="1">
    <location>
        <begin position="220"/>
        <end position="279"/>
    </location>
</feature>
<feature type="region of interest" description="Disordered" evidence="1">
    <location>
        <begin position="151"/>
        <end position="184"/>
    </location>
</feature>
<dbReference type="Proteomes" id="UP000249464">
    <property type="component" value="Unassembled WGS sequence"/>
</dbReference>
<feature type="compositionally biased region" description="Acidic residues" evidence="1">
    <location>
        <begin position="254"/>
        <end position="273"/>
    </location>
</feature>
<protein>
    <submittedName>
        <fullName evidence="2">BQ5605_C007g04607 protein</fullName>
    </submittedName>
</protein>
<name>A0A2X0M7E6_9BASI</name>
<dbReference type="EMBL" id="FQNC01000045">
    <property type="protein sequence ID" value="SGY61828.1"/>
    <property type="molecule type" value="Genomic_DNA"/>
</dbReference>